<sequence>MVRDTTCVCSECFTYKGFVWTEASDGGNQQDGEQDKETITSENTEIGINVDDIRTGEFIAAMYDNEAYVGKVTDIDEGLFEVSFLEKGSKVKDCLKWPKRHDEIWVEPSDILCRVEEPMSTGRGNRFFKLSSNDVARVDDALKNKQLSFT</sequence>
<dbReference type="Proteomes" id="UP001164746">
    <property type="component" value="Chromosome 8"/>
</dbReference>
<organism evidence="1 2">
    <name type="scientific">Mya arenaria</name>
    <name type="common">Soft-shell clam</name>
    <dbReference type="NCBI Taxonomy" id="6604"/>
    <lineage>
        <taxon>Eukaryota</taxon>
        <taxon>Metazoa</taxon>
        <taxon>Spiralia</taxon>
        <taxon>Lophotrochozoa</taxon>
        <taxon>Mollusca</taxon>
        <taxon>Bivalvia</taxon>
        <taxon>Autobranchia</taxon>
        <taxon>Heteroconchia</taxon>
        <taxon>Euheterodonta</taxon>
        <taxon>Imparidentia</taxon>
        <taxon>Neoheterodontei</taxon>
        <taxon>Myida</taxon>
        <taxon>Myoidea</taxon>
        <taxon>Myidae</taxon>
        <taxon>Mya</taxon>
    </lineage>
</organism>
<reference evidence="1" key="1">
    <citation type="submission" date="2022-11" db="EMBL/GenBank/DDBJ databases">
        <title>Centuries of genome instability and evolution in soft-shell clam transmissible cancer (bioRxiv).</title>
        <authorList>
            <person name="Hart S.F.M."/>
            <person name="Yonemitsu M.A."/>
            <person name="Giersch R.M."/>
            <person name="Beal B.F."/>
            <person name="Arriagada G."/>
            <person name="Davis B.W."/>
            <person name="Ostrander E.A."/>
            <person name="Goff S.P."/>
            <person name="Metzger M.J."/>
        </authorList>
    </citation>
    <scope>NUCLEOTIDE SEQUENCE</scope>
    <source>
        <strain evidence="1">MELC-2E11</strain>
        <tissue evidence="1">Siphon/mantle</tissue>
    </source>
</reference>
<gene>
    <name evidence="1" type="ORF">MAR_025934</name>
</gene>
<name>A0ABY7ES46_MYAAR</name>
<dbReference type="EMBL" id="CP111019">
    <property type="protein sequence ID" value="WAR11754.1"/>
    <property type="molecule type" value="Genomic_DNA"/>
</dbReference>
<proteinExistence type="predicted"/>
<accession>A0ABY7ES46</accession>
<evidence type="ECO:0000313" key="1">
    <source>
        <dbReference type="EMBL" id="WAR11754.1"/>
    </source>
</evidence>
<keyword evidence="2" id="KW-1185">Reference proteome</keyword>
<evidence type="ECO:0000313" key="2">
    <source>
        <dbReference type="Proteomes" id="UP001164746"/>
    </source>
</evidence>
<protein>
    <submittedName>
        <fullName evidence="1">Uncharacterized protein</fullName>
    </submittedName>
</protein>